<reference evidence="2 3" key="1">
    <citation type="submission" date="2018-01" db="EMBL/GenBank/DDBJ databases">
        <title>Genome characterization of the sugarcane-associated fungus Trichoderma ghanense CCMA-1212 and their application in lignocelulose bioconversion.</title>
        <authorList>
            <person name="Steindorff A.S."/>
            <person name="Mendes T.D."/>
            <person name="Vilela E.S.D."/>
            <person name="Rodrigues D.S."/>
            <person name="Formighieri E.F."/>
            <person name="Melo I.S."/>
            <person name="Favaro L.C.L."/>
        </authorList>
    </citation>
    <scope>NUCLEOTIDE SEQUENCE [LARGE SCALE GENOMIC DNA]</scope>
    <source>
        <strain evidence="2 3">CCMA-1212</strain>
    </source>
</reference>
<proteinExistence type="predicted"/>
<name>A0ABY2HA78_9HYPO</name>
<dbReference type="Proteomes" id="UP001642720">
    <property type="component" value="Unassembled WGS sequence"/>
</dbReference>
<feature type="compositionally biased region" description="Polar residues" evidence="1">
    <location>
        <begin position="75"/>
        <end position="100"/>
    </location>
</feature>
<comment type="caution">
    <text evidence="2">The sequence shown here is derived from an EMBL/GenBank/DDBJ whole genome shotgun (WGS) entry which is preliminary data.</text>
</comment>
<protein>
    <submittedName>
        <fullName evidence="2">Uncharacterized protein</fullName>
    </submittedName>
</protein>
<feature type="compositionally biased region" description="Polar residues" evidence="1">
    <location>
        <begin position="1"/>
        <end position="16"/>
    </location>
</feature>
<accession>A0ABY2HA78</accession>
<dbReference type="GeneID" id="300574778"/>
<evidence type="ECO:0000313" key="3">
    <source>
        <dbReference type="Proteomes" id="UP001642720"/>
    </source>
</evidence>
<keyword evidence="3" id="KW-1185">Reference proteome</keyword>
<dbReference type="EMBL" id="PPTA01000003">
    <property type="protein sequence ID" value="TFB04864.1"/>
    <property type="molecule type" value="Genomic_DNA"/>
</dbReference>
<sequence>MSDHTSSTQPSPTDSGSDLPPLEVLLREEWNNRGKNLEATKKPDGRRGSNEDPRGFGGSSSSSSAKRRSIDQSSPNQSMKMTSQDQRRSSTNSMDNNSEPPSGKGEVGNNTSIPPLNNIAVAIFVPLANPQALLSPPAVVPDTPPYFLEKLERLGAHEAAVRNNIEALYGLEYLRVRAKAATAYADDDASFDYFGATAAVQPAQEAALRQDLDMMLENMRKPDPGPGPLNLAGNSPKKDMAPLPSMDVVDITYHPLNSPREAAANDVLRLLGAAATELGSFDNHVQAISDGIKWEMQGAAARGMREKQDRMDTD</sequence>
<organism evidence="2 3">
    <name type="scientific">Trichoderma ghanense</name>
    <dbReference type="NCBI Taxonomy" id="65468"/>
    <lineage>
        <taxon>Eukaryota</taxon>
        <taxon>Fungi</taxon>
        <taxon>Dikarya</taxon>
        <taxon>Ascomycota</taxon>
        <taxon>Pezizomycotina</taxon>
        <taxon>Sordariomycetes</taxon>
        <taxon>Hypocreomycetidae</taxon>
        <taxon>Hypocreales</taxon>
        <taxon>Hypocreaceae</taxon>
        <taxon>Trichoderma</taxon>
    </lineage>
</organism>
<evidence type="ECO:0000256" key="1">
    <source>
        <dbReference type="SAM" id="MobiDB-lite"/>
    </source>
</evidence>
<feature type="compositionally biased region" description="Basic and acidic residues" evidence="1">
    <location>
        <begin position="25"/>
        <end position="54"/>
    </location>
</feature>
<feature type="region of interest" description="Disordered" evidence="1">
    <location>
        <begin position="1"/>
        <end position="111"/>
    </location>
</feature>
<dbReference type="RefSeq" id="XP_073561065.1">
    <property type="nucleotide sequence ID" value="XM_073700328.1"/>
</dbReference>
<gene>
    <name evidence="2" type="ORF">CCMA1212_002962</name>
</gene>
<evidence type="ECO:0000313" key="2">
    <source>
        <dbReference type="EMBL" id="TFB04864.1"/>
    </source>
</evidence>